<dbReference type="Proteomes" id="UP000824071">
    <property type="component" value="Unassembled WGS sequence"/>
</dbReference>
<dbReference type="SUPFAM" id="SSF56235">
    <property type="entry name" value="N-terminal nucleophile aminohydrolases (Ntn hydrolases)"/>
    <property type="match status" value="1"/>
</dbReference>
<dbReference type="Gene3D" id="3.40.50.620">
    <property type="entry name" value="HUPs"/>
    <property type="match status" value="1"/>
</dbReference>
<dbReference type="EMBL" id="DVMW01000008">
    <property type="protein sequence ID" value="HIU35155.1"/>
    <property type="molecule type" value="Genomic_DNA"/>
</dbReference>
<feature type="binding site" evidence="10">
    <location>
        <position position="293"/>
    </location>
    <ligand>
        <name>ATP</name>
        <dbReference type="ChEBI" id="CHEBI:30616"/>
    </ligand>
</feature>
<dbReference type="InterPro" id="IPR029055">
    <property type="entry name" value="Ntn_hydrolases_N"/>
</dbReference>
<organism evidence="13 14">
    <name type="scientific">Candidatus Fimenecus excrementigallinarum</name>
    <dbReference type="NCBI Taxonomy" id="2840816"/>
    <lineage>
        <taxon>Bacteria</taxon>
        <taxon>Bacillati</taxon>
        <taxon>Bacillota</taxon>
        <taxon>Clostridia</taxon>
        <taxon>Candidatus Fimenecus</taxon>
    </lineage>
</organism>
<feature type="binding site" evidence="10">
    <location>
        <position position="102"/>
    </location>
    <ligand>
        <name>L-glutamine</name>
        <dbReference type="ChEBI" id="CHEBI:58359"/>
    </ligand>
</feature>
<keyword evidence="5 10" id="KW-0067">ATP-binding</keyword>
<dbReference type="CDD" id="cd00712">
    <property type="entry name" value="AsnB"/>
    <property type="match status" value="1"/>
</dbReference>
<evidence type="ECO:0000256" key="4">
    <source>
        <dbReference type="ARBA" id="ARBA00022741"/>
    </source>
</evidence>
<protein>
    <recommendedName>
        <fullName evidence="3">asparagine synthase (glutamine-hydrolyzing)</fullName>
        <ecNumber evidence="3">6.3.5.4</ecNumber>
    </recommendedName>
</protein>
<dbReference type="Pfam" id="PF00733">
    <property type="entry name" value="Asn_synthase"/>
    <property type="match status" value="1"/>
</dbReference>
<dbReference type="GO" id="GO:0005524">
    <property type="term" value="F:ATP binding"/>
    <property type="evidence" value="ECO:0007669"/>
    <property type="project" value="UniProtKB-KW"/>
</dbReference>
<dbReference type="GO" id="GO:0005829">
    <property type="term" value="C:cytosol"/>
    <property type="evidence" value="ECO:0007669"/>
    <property type="project" value="TreeGrafter"/>
</dbReference>
<dbReference type="Pfam" id="PF13537">
    <property type="entry name" value="GATase_7"/>
    <property type="match status" value="1"/>
</dbReference>
<evidence type="ECO:0000256" key="11">
    <source>
        <dbReference type="PIRSR" id="PIRSR001589-3"/>
    </source>
</evidence>
<comment type="pathway">
    <text evidence="1">Amino-acid biosynthesis; L-asparagine biosynthesis; L-asparagine from L-aspartate (L-Gln route): step 1/1.</text>
</comment>
<reference evidence="13" key="1">
    <citation type="submission" date="2020-10" db="EMBL/GenBank/DDBJ databases">
        <authorList>
            <person name="Gilroy R."/>
        </authorList>
    </citation>
    <scope>NUCLEOTIDE SEQUENCE</scope>
    <source>
        <strain evidence="13">ChiGjej1B1-19959</strain>
    </source>
</reference>
<evidence type="ECO:0000313" key="14">
    <source>
        <dbReference type="Proteomes" id="UP000824071"/>
    </source>
</evidence>
<dbReference type="EC" id="6.3.5.4" evidence="3"/>
<evidence type="ECO:0000256" key="6">
    <source>
        <dbReference type="ARBA" id="ARBA00022888"/>
    </source>
</evidence>
<evidence type="ECO:0000259" key="12">
    <source>
        <dbReference type="PROSITE" id="PS51278"/>
    </source>
</evidence>
<reference evidence="13" key="2">
    <citation type="journal article" date="2021" name="PeerJ">
        <title>Extensive microbial diversity within the chicken gut microbiome revealed by metagenomics and culture.</title>
        <authorList>
            <person name="Gilroy R."/>
            <person name="Ravi A."/>
            <person name="Getino M."/>
            <person name="Pursley I."/>
            <person name="Horton D.L."/>
            <person name="Alikhan N.F."/>
            <person name="Baker D."/>
            <person name="Gharbi K."/>
            <person name="Hall N."/>
            <person name="Watson M."/>
            <person name="Adriaenssens E.M."/>
            <person name="Foster-Nyarko E."/>
            <person name="Jarju S."/>
            <person name="Secka A."/>
            <person name="Antonio M."/>
            <person name="Oren A."/>
            <person name="Chaudhuri R.R."/>
            <person name="La Ragione R."/>
            <person name="Hildebrand F."/>
            <person name="Pallen M.J."/>
        </authorList>
    </citation>
    <scope>NUCLEOTIDE SEQUENCE</scope>
    <source>
        <strain evidence="13">ChiGjej1B1-19959</strain>
    </source>
</reference>
<dbReference type="InterPro" id="IPR051786">
    <property type="entry name" value="ASN_synthetase/amidase"/>
</dbReference>
<dbReference type="InterPro" id="IPR014729">
    <property type="entry name" value="Rossmann-like_a/b/a_fold"/>
</dbReference>
<evidence type="ECO:0000256" key="9">
    <source>
        <dbReference type="PIRSR" id="PIRSR001589-1"/>
    </source>
</evidence>
<keyword evidence="7 9" id="KW-0315">Glutamine amidotransferase</keyword>
<dbReference type="PROSITE" id="PS51278">
    <property type="entry name" value="GATASE_TYPE_2"/>
    <property type="match status" value="1"/>
</dbReference>
<dbReference type="NCBIfam" id="TIGR01536">
    <property type="entry name" value="asn_synth_AEB"/>
    <property type="match status" value="1"/>
</dbReference>
<dbReference type="CDD" id="cd01991">
    <property type="entry name" value="Asn_synthase_B_C"/>
    <property type="match status" value="1"/>
</dbReference>
<dbReference type="PANTHER" id="PTHR43284">
    <property type="entry name" value="ASPARAGINE SYNTHETASE (GLUTAMINE-HYDROLYZING)"/>
    <property type="match status" value="1"/>
</dbReference>
<dbReference type="InterPro" id="IPR001962">
    <property type="entry name" value="Asn_synthase"/>
</dbReference>
<sequence>MCGIAGAVSYMCSVENERDSFLRMQKVLTPRGPDQSGAYFSENCALLHTRLVVLDRENGRQPMTETYRENTYTLVYNGELYNTQELRLELQGAGHRFSSHGDTQVVLHAFLEWGERCVERFNGIFAFAIWDENQKQLFLARDRMGVKPLYYAKTDGWFLFGSELKALFASGKLAPVLEREGIAEVMLLGPGHTPGCGVFRGVSELPSAHCARLDRGGLRVWRYWALRDKPFTDTFAQAVERVRHLVVDAIERQLVSDVPVCTFLSGGLDSSIISAVADRVFSARGERLHTFTVTYKDNDRYFQKSKFQPNSDSQFVGLMNDFLHAENHLVTLDTPALTEALYRAVDARDLPGMADVDSSLLLFCKEIKAYGTVALSGECADEIFGGYPWYRDKTIRLREGFPWAQSTSYRQSFLQDGLFTAHQAEEFVYARYADTVAAADKLPGIRAEEARMKEMMKLNLDWFMQTLLTRKDRMSMYSALEVRVPFCDYRIAEYLYTVPWEYKDYRHYEKGLLREAVRDLLPADILWRKKSPYPKTHNPAYLTAVRRELQKVLDDSRAPLYRFVKRSALEQLMTEDVRQPWYGQLMTTPQTIAYFVQMNYWLEKFRPEIRI</sequence>
<accession>A0A9D1LD60</accession>
<evidence type="ECO:0000256" key="8">
    <source>
        <dbReference type="ARBA" id="ARBA00048741"/>
    </source>
</evidence>
<proteinExistence type="inferred from homology"/>
<evidence type="ECO:0000256" key="2">
    <source>
        <dbReference type="ARBA" id="ARBA00005752"/>
    </source>
</evidence>
<comment type="caution">
    <text evidence="13">The sequence shown here is derived from an EMBL/GenBank/DDBJ whole genome shotgun (WGS) entry which is preliminary data.</text>
</comment>
<dbReference type="PIRSF" id="PIRSF001589">
    <property type="entry name" value="Asn_synthetase_glu-h"/>
    <property type="match status" value="1"/>
</dbReference>
<name>A0A9D1LD60_9FIRM</name>
<keyword evidence="4 10" id="KW-0547">Nucleotide-binding</keyword>
<dbReference type="SUPFAM" id="SSF52402">
    <property type="entry name" value="Adenine nucleotide alpha hydrolases-like"/>
    <property type="match status" value="1"/>
</dbReference>
<dbReference type="InterPro" id="IPR033738">
    <property type="entry name" value="AsnB_N"/>
</dbReference>
<feature type="binding site" evidence="10">
    <location>
        <begin position="376"/>
        <end position="377"/>
    </location>
    <ligand>
        <name>ATP</name>
        <dbReference type="ChEBI" id="CHEBI:30616"/>
    </ligand>
</feature>
<evidence type="ECO:0000256" key="7">
    <source>
        <dbReference type="ARBA" id="ARBA00022962"/>
    </source>
</evidence>
<evidence type="ECO:0000256" key="10">
    <source>
        <dbReference type="PIRSR" id="PIRSR001589-2"/>
    </source>
</evidence>
<evidence type="ECO:0000256" key="3">
    <source>
        <dbReference type="ARBA" id="ARBA00012737"/>
    </source>
</evidence>
<gene>
    <name evidence="13" type="primary">asnB</name>
    <name evidence="13" type="ORF">IAC53_00920</name>
</gene>
<keyword evidence="9" id="KW-0028">Amino-acid biosynthesis</keyword>
<feature type="domain" description="Glutamine amidotransferase type-2" evidence="12">
    <location>
        <begin position="2"/>
        <end position="199"/>
    </location>
</feature>
<dbReference type="AlphaFoldDB" id="A0A9D1LD60"/>
<feature type="active site" description="For GATase activity" evidence="9">
    <location>
        <position position="2"/>
    </location>
</feature>
<keyword evidence="13" id="KW-0436">Ligase</keyword>
<dbReference type="InterPro" id="IPR006426">
    <property type="entry name" value="Asn_synth_AEB"/>
</dbReference>
<comment type="similarity">
    <text evidence="2">Belongs to the asparagine synthetase family.</text>
</comment>
<dbReference type="InterPro" id="IPR017932">
    <property type="entry name" value="GATase_2_dom"/>
</dbReference>
<dbReference type="PANTHER" id="PTHR43284:SF1">
    <property type="entry name" value="ASPARAGINE SYNTHETASE"/>
    <property type="match status" value="1"/>
</dbReference>
<dbReference type="GO" id="GO:0004066">
    <property type="term" value="F:asparagine synthase (glutamine-hydrolyzing) activity"/>
    <property type="evidence" value="ECO:0007669"/>
    <property type="project" value="UniProtKB-EC"/>
</dbReference>
<dbReference type="Gene3D" id="3.60.20.10">
    <property type="entry name" value="Glutamine Phosphoribosylpyrophosphate, subunit 1, domain 1"/>
    <property type="match status" value="1"/>
</dbReference>
<feature type="site" description="Important for beta-aspartyl-AMP intermediate formation" evidence="11">
    <location>
        <position position="378"/>
    </location>
</feature>
<keyword evidence="6 9" id="KW-0061">Asparagine biosynthesis</keyword>
<dbReference type="GO" id="GO:0006529">
    <property type="term" value="P:asparagine biosynthetic process"/>
    <property type="evidence" value="ECO:0007669"/>
    <property type="project" value="UniProtKB-KW"/>
</dbReference>
<comment type="catalytic activity">
    <reaction evidence="8">
        <text>L-aspartate + L-glutamine + ATP + H2O = L-asparagine + L-glutamate + AMP + diphosphate + H(+)</text>
        <dbReference type="Rhea" id="RHEA:12228"/>
        <dbReference type="ChEBI" id="CHEBI:15377"/>
        <dbReference type="ChEBI" id="CHEBI:15378"/>
        <dbReference type="ChEBI" id="CHEBI:29985"/>
        <dbReference type="ChEBI" id="CHEBI:29991"/>
        <dbReference type="ChEBI" id="CHEBI:30616"/>
        <dbReference type="ChEBI" id="CHEBI:33019"/>
        <dbReference type="ChEBI" id="CHEBI:58048"/>
        <dbReference type="ChEBI" id="CHEBI:58359"/>
        <dbReference type="ChEBI" id="CHEBI:456215"/>
        <dbReference type="EC" id="6.3.5.4"/>
    </reaction>
</comment>
<evidence type="ECO:0000256" key="5">
    <source>
        <dbReference type="ARBA" id="ARBA00022840"/>
    </source>
</evidence>
<evidence type="ECO:0000313" key="13">
    <source>
        <dbReference type="EMBL" id="HIU35155.1"/>
    </source>
</evidence>
<evidence type="ECO:0000256" key="1">
    <source>
        <dbReference type="ARBA" id="ARBA00005187"/>
    </source>
</evidence>